<dbReference type="SUPFAM" id="SSF52151">
    <property type="entry name" value="FabD/lysophospholipase-like"/>
    <property type="match status" value="1"/>
</dbReference>
<dbReference type="Gene3D" id="1.10.1200.10">
    <property type="entry name" value="ACP-like"/>
    <property type="match status" value="1"/>
</dbReference>
<organism evidence="7 8">
    <name type="scientific">Archangium minus</name>
    <dbReference type="NCBI Taxonomy" id="83450"/>
    <lineage>
        <taxon>Bacteria</taxon>
        <taxon>Pseudomonadati</taxon>
        <taxon>Myxococcota</taxon>
        <taxon>Myxococcia</taxon>
        <taxon>Myxococcales</taxon>
        <taxon>Cystobacterineae</taxon>
        <taxon>Archangiaceae</taxon>
        <taxon>Archangium</taxon>
    </lineage>
</organism>
<evidence type="ECO:0000256" key="2">
    <source>
        <dbReference type="ARBA" id="ARBA00022553"/>
    </source>
</evidence>
<dbReference type="GO" id="GO:0016746">
    <property type="term" value="F:acyltransferase activity"/>
    <property type="evidence" value="ECO:0007669"/>
    <property type="project" value="UniProtKB-KW"/>
</dbReference>
<proteinExistence type="predicted"/>
<feature type="domain" description="Carrier" evidence="5">
    <location>
        <begin position="1814"/>
        <end position="1888"/>
    </location>
</feature>
<sequence>MRDWRPSKLPWWMIEMSTTPNTPEQGEELGRLKRALAALEKMQARLDAVERGRTEPIAIIGMGCRFPGGANDPETYWHNLIQGTDAISEVPSDRWDIDAFYDPNPDAPGKMYTRWGGFLKNWEVDRFDARFFGIAPREAEAIDPQHRLLLEVSWEALERAGVAPGSLAGSPTGVFFGLMARDYDILQVKAGNPSRIDAYYGTGNETSFAAGRLSYLLGLRGPSLVVSTACSSSLVALHMACQSLRSKECNLALAGGANLILSPEYTIASCRLRSQSPNGRCKSFDAKADGYVRSEGSGVVVLKRLSDAVADGDRILAVIRGSAINHDGASSGLTVPSGPAQESLIRAALAAAKVEPEQVVYVESHGTGTSLGDPIEVRALSETLCKGRDRSRPLVLGAVKTNVGHLEAAAGMAGLFKAVLALQHGQVPPNLHFSQPSPHIPWNQLPLLVPTKPVPLPAGKGRAIVGVSSFGLSGINAHVVLEAAPEAPPAEAAGAEEAQSSNAEPVLVPLSARSPEALRALAEAYVQRARDPELRATLRDIAYTAGVRRDHFEHRVALLSTSREELATQLEAFLRGESSQGLLVGEPATSAARKVAFIFSGQGSQWIGMGRQLLSSEPVFREALTQVDQALREHVSWSLLDVLAADKERAGFDRVEVVQPVLFAVQVALAALWRSWGIEPDAVVGHSMGEVAAAHVAGALPLAEAARVICLRSQLLSRVRGQGGMALVELSLDQAREHLRPYEGRLSIAASNGPRSTVLSGEPAALEQVLASLRSQEVFCRLVDVDVASHSPQMDPLAPELERGLAVLAPRAATVPFYSTVVGEVLDSRRLDAAYWARNLRSPVLFFQSMQRLVAAGFELFIEVSPHPVLLPGIEDELRRGSRPGVAVASLRRGEQERGSLLASLGALYARGAAVDWRKLHTRAGRCVPLPSYPWQRQRFWSLGTSAVPTSRPMAEDPGDAQPVDGTPVRFYDALSKARGAAVDESYLTFGLLHEKKPGFSWLRVAYGLDPVEEHMRLLLHSQRALRNVLLDSVDFSRVRSVWDIGCGYASDIIALGERHSHLVLHGHTLSREQVELGQRKIDARGLGERVRVLRRDSSKDAPLESAYDVILGFEVATHIKEKHALFRNLSSHLREGGFMLLADFVANSGSGVDVQDIASYNSTPSQWVELLSEHGFRLVECVDVSQEVANFLHDADFDANLAHLEKAVGISAIEKRNYQAMRNFGAALERKILSYVLFIAQKDTHVRSAYRRHLNRTWVEAPTPYSARESMIPGRDSETSEWLYEVAWERKARAAMPVTMAPGAFLILADRAGVASALSARLSEQGVRCILVEPGAAYQRAEGRFVVRPGEPGDMVQLVKDAVDSGAPGIRGIIHLWSLLAAPHEETTTATLREAEQLGCGSTLHLIQALSRASSRKPPRLWLVTRGAQPIASSGAGPATMSPAQAPLWGLGRTLALEVPSLWGGLVDVDPSASASDIAKQLAEEVLHPDGEDQLALRGGARFVARLVHPAPFEPLPVTLRDDASYLITGGLGDLGLKCAAWMVERGARRLVLLGRTGLPARSEWPSVDPQSRQGQQIAAVRGLEQKGAHVRIAATDVADEPRLRTLLSDLRQDGWPAIRGVLHAAGVANPKSLVELDAAGLDAVFRSKVEGSWALHRVLEGAPLDFFVLFSSGSALMSSPMLGGYAAGNAFMDALAHSRRAQGLPALSINWGFWAEVGMAAREARGLSQGMESFTPDEGLAVLERLLGQQLPQVGVMRLDVERWISAYPAAGQFPIFSRLRRASAKATTAGPEVPSVREALAALAPGFRRRSMLEQHVREQLAHVLKMPPAQLELETPLHDLGMDSLMAIEIRNRLEKSLELVLPATLVFTYPTVAALVVFLSDTMGLPLEAPRETAVPDDVAATAAELDALSEDEMAARLAQKLAALNKGRK</sequence>
<dbReference type="InterPro" id="IPR013217">
    <property type="entry name" value="Methyltransf_12"/>
</dbReference>
<dbReference type="PROSITE" id="PS00606">
    <property type="entry name" value="KS3_1"/>
    <property type="match status" value="1"/>
</dbReference>
<dbReference type="InterPro" id="IPR050091">
    <property type="entry name" value="PKS_NRPS_Biosynth_Enz"/>
</dbReference>
<reference evidence="7 8" key="1">
    <citation type="submission" date="2019-08" db="EMBL/GenBank/DDBJ databases">
        <title>Archangium and Cystobacter genomes.</title>
        <authorList>
            <person name="Chen I.-C.K."/>
            <person name="Wielgoss S."/>
        </authorList>
    </citation>
    <scope>NUCLEOTIDE SEQUENCE [LARGE SCALE GENOMIC DNA]</scope>
    <source>
        <strain evidence="7 8">Cbm 6</strain>
    </source>
</reference>
<dbReference type="SUPFAM" id="SSF55048">
    <property type="entry name" value="Probable ACP-binding domain of malonyl-CoA ACP transacylase"/>
    <property type="match status" value="1"/>
</dbReference>
<dbReference type="InterPro" id="IPR036736">
    <property type="entry name" value="ACP-like_sf"/>
</dbReference>
<dbReference type="Pfam" id="PF00550">
    <property type="entry name" value="PP-binding"/>
    <property type="match status" value="1"/>
</dbReference>
<dbReference type="Pfam" id="PF21394">
    <property type="entry name" value="Beta-ketacyl_N"/>
    <property type="match status" value="1"/>
</dbReference>
<keyword evidence="1" id="KW-0596">Phosphopantetheine</keyword>
<dbReference type="Gene3D" id="3.30.70.3290">
    <property type="match status" value="1"/>
</dbReference>
<dbReference type="SMART" id="SM01294">
    <property type="entry name" value="PKS_PP_betabranch"/>
    <property type="match status" value="1"/>
</dbReference>
<dbReference type="InterPro" id="IPR014031">
    <property type="entry name" value="Ketoacyl_synth_C"/>
</dbReference>
<dbReference type="InterPro" id="IPR016039">
    <property type="entry name" value="Thiolase-like"/>
</dbReference>
<evidence type="ECO:0000259" key="5">
    <source>
        <dbReference type="PROSITE" id="PS50075"/>
    </source>
</evidence>
<keyword evidence="7" id="KW-0012">Acyltransferase</keyword>
<dbReference type="Pfam" id="PF00109">
    <property type="entry name" value="ketoacyl-synt"/>
    <property type="match status" value="1"/>
</dbReference>
<dbReference type="PROSITE" id="PS00012">
    <property type="entry name" value="PHOSPHOPANTETHEINE"/>
    <property type="match status" value="1"/>
</dbReference>
<dbReference type="SMART" id="SM00823">
    <property type="entry name" value="PKS_PP"/>
    <property type="match status" value="1"/>
</dbReference>
<dbReference type="Pfam" id="PF00698">
    <property type="entry name" value="Acyl_transf_1"/>
    <property type="match status" value="1"/>
</dbReference>
<dbReference type="SMART" id="SM00827">
    <property type="entry name" value="PKS_AT"/>
    <property type="match status" value="1"/>
</dbReference>
<dbReference type="InterPro" id="IPR006162">
    <property type="entry name" value="Ppantetheine_attach_site"/>
</dbReference>
<keyword evidence="2" id="KW-0597">Phosphoprotein</keyword>
<dbReference type="InterPro" id="IPR020803">
    <property type="entry name" value="MeTfrase_dom"/>
</dbReference>
<evidence type="ECO:0000256" key="1">
    <source>
        <dbReference type="ARBA" id="ARBA00022450"/>
    </source>
</evidence>
<dbReference type="Gene3D" id="3.40.50.720">
    <property type="entry name" value="NAD(P)-binding Rossmann-like Domain"/>
    <property type="match status" value="1"/>
</dbReference>
<dbReference type="SUPFAM" id="SSF53901">
    <property type="entry name" value="Thiolase-like"/>
    <property type="match status" value="1"/>
</dbReference>
<evidence type="ECO:0000313" key="7">
    <source>
        <dbReference type="EMBL" id="WNG46512.1"/>
    </source>
</evidence>
<dbReference type="SUPFAM" id="SSF47336">
    <property type="entry name" value="ACP-like"/>
    <property type="match status" value="1"/>
</dbReference>
<dbReference type="CDD" id="cd02440">
    <property type="entry name" value="AdoMet_MTases"/>
    <property type="match status" value="1"/>
</dbReference>
<dbReference type="InterPro" id="IPR013968">
    <property type="entry name" value="PKS_KR"/>
</dbReference>
<keyword evidence="4" id="KW-0511">Multifunctional enzyme</keyword>
<feature type="domain" description="Ketosynthase family 3 (KS3)" evidence="6">
    <location>
        <begin position="54"/>
        <end position="483"/>
    </location>
</feature>
<dbReference type="InterPro" id="IPR049490">
    <property type="entry name" value="C883_1060-like_KR_N"/>
</dbReference>
<dbReference type="PANTHER" id="PTHR43775">
    <property type="entry name" value="FATTY ACID SYNTHASE"/>
    <property type="match status" value="1"/>
</dbReference>
<dbReference type="InterPro" id="IPR032821">
    <property type="entry name" value="PKS_assoc"/>
</dbReference>
<protein>
    <submittedName>
        <fullName evidence="7">Acyltransferase domain-containing protein</fullName>
    </submittedName>
</protein>
<dbReference type="Gene3D" id="3.40.50.150">
    <property type="entry name" value="Vaccinia Virus protein VP39"/>
    <property type="match status" value="1"/>
</dbReference>
<dbReference type="SMART" id="SM00822">
    <property type="entry name" value="PKS_KR"/>
    <property type="match status" value="1"/>
</dbReference>
<dbReference type="Pfam" id="PF08659">
    <property type="entry name" value="KR"/>
    <property type="match status" value="1"/>
</dbReference>
<evidence type="ECO:0000259" key="6">
    <source>
        <dbReference type="PROSITE" id="PS52004"/>
    </source>
</evidence>
<dbReference type="Gene3D" id="3.40.47.10">
    <property type="match status" value="1"/>
</dbReference>
<dbReference type="PANTHER" id="PTHR43775:SF37">
    <property type="entry name" value="SI:DKEY-61P9.11"/>
    <property type="match status" value="1"/>
</dbReference>
<dbReference type="Pfam" id="PF08242">
    <property type="entry name" value="Methyltransf_12"/>
    <property type="match status" value="1"/>
</dbReference>
<evidence type="ECO:0000313" key="8">
    <source>
        <dbReference type="Proteomes" id="UP001611383"/>
    </source>
</evidence>
<accession>A0ABY9WUG8</accession>
<dbReference type="CDD" id="cd00833">
    <property type="entry name" value="PKS"/>
    <property type="match status" value="1"/>
</dbReference>
<dbReference type="InterPro" id="IPR018201">
    <property type="entry name" value="Ketoacyl_synth_AS"/>
</dbReference>
<dbReference type="InterPro" id="IPR020841">
    <property type="entry name" value="PKS_Beta-ketoAc_synthase_dom"/>
</dbReference>
<dbReference type="EMBL" id="CP043494">
    <property type="protein sequence ID" value="WNG46512.1"/>
    <property type="molecule type" value="Genomic_DNA"/>
</dbReference>
<dbReference type="PROSITE" id="PS52004">
    <property type="entry name" value="KS3_2"/>
    <property type="match status" value="1"/>
</dbReference>
<keyword evidence="8" id="KW-1185">Reference proteome</keyword>
<evidence type="ECO:0000256" key="3">
    <source>
        <dbReference type="ARBA" id="ARBA00022679"/>
    </source>
</evidence>
<gene>
    <name evidence="7" type="ORF">F0U60_22130</name>
</gene>
<dbReference type="InterPro" id="IPR029063">
    <property type="entry name" value="SAM-dependent_MTases_sf"/>
</dbReference>
<dbReference type="SUPFAM" id="SSF53335">
    <property type="entry name" value="S-adenosyl-L-methionine-dependent methyltransferases"/>
    <property type="match status" value="1"/>
</dbReference>
<dbReference type="InterPro" id="IPR014030">
    <property type="entry name" value="Ketoacyl_synth_N"/>
</dbReference>
<dbReference type="PROSITE" id="PS50075">
    <property type="entry name" value="CARRIER"/>
    <property type="match status" value="1"/>
</dbReference>
<dbReference type="Proteomes" id="UP001611383">
    <property type="component" value="Chromosome"/>
</dbReference>
<dbReference type="Pfam" id="PF16197">
    <property type="entry name" value="KAsynt_C_assoc"/>
    <property type="match status" value="1"/>
</dbReference>
<dbReference type="InterPro" id="IPR020806">
    <property type="entry name" value="PKS_PP-bd"/>
</dbReference>
<dbReference type="InterPro" id="IPR057326">
    <property type="entry name" value="KR_dom"/>
</dbReference>
<dbReference type="InterPro" id="IPR009081">
    <property type="entry name" value="PP-bd_ACP"/>
</dbReference>
<dbReference type="SMART" id="SM00828">
    <property type="entry name" value="PKS_MT"/>
    <property type="match status" value="1"/>
</dbReference>
<dbReference type="InterPro" id="IPR036291">
    <property type="entry name" value="NAD(P)-bd_dom_sf"/>
</dbReference>
<dbReference type="InterPro" id="IPR016035">
    <property type="entry name" value="Acyl_Trfase/lysoPLipase"/>
</dbReference>
<dbReference type="CDD" id="cd08955">
    <property type="entry name" value="KR_2_FAS_SDR_x"/>
    <property type="match status" value="1"/>
</dbReference>
<dbReference type="SMART" id="SM00825">
    <property type="entry name" value="PKS_KS"/>
    <property type="match status" value="1"/>
</dbReference>
<evidence type="ECO:0000256" key="4">
    <source>
        <dbReference type="ARBA" id="ARBA00023268"/>
    </source>
</evidence>
<keyword evidence="3" id="KW-0808">Transferase</keyword>
<dbReference type="Gene3D" id="3.40.366.10">
    <property type="entry name" value="Malonyl-Coenzyme A Acyl Carrier Protein, domain 2"/>
    <property type="match status" value="1"/>
</dbReference>
<dbReference type="InterPro" id="IPR014043">
    <property type="entry name" value="Acyl_transferase_dom"/>
</dbReference>
<dbReference type="InterPro" id="IPR001227">
    <property type="entry name" value="Ac_transferase_dom_sf"/>
</dbReference>
<dbReference type="Pfam" id="PF02801">
    <property type="entry name" value="Ketoacyl-synt_C"/>
    <property type="match status" value="1"/>
</dbReference>
<dbReference type="InterPro" id="IPR016036">
    <property type="entry name" value="Malonyl_transacylase_ACP-bd"/>
</dbReference>
<dbReference type="SUPFAM" id="SSF51735">
    <property type="entry name" value="NAD(P)-binding Rossmann-fold domains"/>
    <property type="match status" value="2"/>
</dbReference>
<name>A0ABY9WUG8_9BACT</name>